<dbReference type="InterPro" id="IPR050921">
    <property type="entry name" value="T4SS_GSP_E_ATPase"/>
</dbReference>
<dbReference type="SMART" id="SM00382">
    <property type="entry name" value="AAA"/>
    <property type="match status" value="1"/>
</dbReference>
<sequence>MTFPELLAQLVSQGASDIHIHAGMPLMVRLHGRLQPIGQSKLTPQWTATLVDLMCDERQKVLFKQRYQVDIAYSLPGVARFRVNLFRQRGSVSAVMRVINSDEEKLKIVSLPQETIEYFRDQEKGLVLITGPTGSGKSTTLARILDEINRTHDKMIITIEDPIEYLHKPKKSVIVQRELGSDTLSFDEALIAAMRQDPDVIMIGEIRNYETAAAALEAAQTGHLVFSTMHTLDTVRTVNRMMDLFPPHEREVARILFAESLVGIVSQRLLKSKGGGRVAVTEILKGTLRIRDMIKDPAKTYGLYDALRESRLDGMQTFDDHLAELYGQDLLDYETAISHATSRQSFKVAAMRIDQERGQTTPTSGLTQVIEPAS</sequence>
<proteinExistence type="inferred from homology"/>
<dbReference type="InterPro" id="IPR003593">
    <property type="entry name" value="AAA+_ATPase"/>
</dbReference>
<dbReference type="GO" id="GO:0016887">
    <property type="term" value="F:ATP hydrolysis activity"/>
    <property type="evidence" value="ECO:0007669"/>
    <property type="project" value="InterPro"/>
</dbReference>
<dbReference type="STRING" id="526227.Mesil_0229"/>
<dbReference type="PANTHER" id="PTHR30486">
    <property type="entry name" value="TWITCHING MOTILITY PROTEIN PILT"/>
    <property type="match status" value="1"/>
</dbReference>
<protein>
    <submittedName>
        <fullName evidence="3">Twitching motility protein</fullName>
    </submittedName>
</protein>
<dbReference type="InterPro" id="IPR006321">
    <property type="entry name" value="PilT/PilU"/>
</dbReference>
<reference evidence="3 4" key="1">
    <citation type="journal article" date="2010" name="Stand. Genomic Sci.">
        <title>Complete genome sequence of Meiothermus silvanus type strain (VI-R2).</title>
        <authorList>
            <person name="Sikorski J."/>
            <person name="Tindall B.J."/>
            <person name="Lowry S."/>
            <person name="Lucas S."/>
            <person name="Nolan M."/>
            <person name="Copeland A."/>
            <person name="Glavina Del Rio T."/>
            <person name="Tice H."/>
            <person name="Cheng J.F."/>
            <person name="Han C."/>
            <person name="Pitluck S."/>
            <person name="Liolios K."/>
            <person name="Ivanova N."/>
            <person name="Mavromatis K."/>
            <person name="Mikhailova N."/>
            <person name="Pati A."/>
            <person name="Goodwin L."/>
            <person name="Chen A."/>
            <person name="Palaniappan K."/>
            <person name="Land M."/>
            <person name="Hauser L."/>
            <person name="Chang Y.J."/>
            <person name="Jeffries C.D."/>
            <person name="Rohde M."/>
            <person name="Goker M."/>
            <person name="Woyke T."/>
            <person name="Bristow J."/>
            <person name="Eisen J.A."/>
            <person name="Markowitz V."/>
            <person name="Hugenholtz P."/>
            <person name="Kyrpides N.C."/>
            <person name="Klenk H.P."/>
            <person name="Lapidus A."/>
        </authorList>
    </citation>
    <scope>NUCLEOTIDE SEQUENCE [LARGE SCALE GENOMIC DNA]</scope>
    <source>
        <strain evidence="4">ATCC 700542 / DSM 9946 / VI-R2</strain>
    </source>
</reference>
<dbReference type="EMBL" id="CP002042">
    <property type="protein sequence ID" value="ADH62173.1"/>
    <property type="molecule type" value="Genomic_DNA"/>
</dbReference>
<accession>D7BHD5</accession>
<comment type="similarity">
    <text evidence="1">Belongs to the GSP E family.</text>
</comment>
<dbReference type="SUPFAM" id="SSF52540">
    <property type="entry name" value="P-loop containing nucleoside triphosphate hydrolases"/>
    <property type="match status" value="1"/>
</dbReference>
<evidence type="ECO:0000259" key="2">
    <source>
        <dbReference type="SMART" id="SM00382"/>
    </source>
</evidence>
<dbReference type="KEGG" id="msv:Mesil_0229"/>
<organism evidence="3 4">
    <name type="scientific">Allomeiothermus silvanus (strain ATCC 700542 / DSM 9946 / NBRC 106475 / NCIMB 13440 / VI-R2)</name>
    <name type="common">Thermus silvanus</name>
    <dbReference type="NCBI Taxonomy" id="526227"/>
    <lineage>
        <taxon>Bacteria</taxon>
        <taxon>Thermotogati</taxon>
        <taxon>Deinococcota</taxon>
        <taxon>Deinococci</taxon>
        <taxon>Thermales</taxon>
        <taxon>Thermaceae</taxon>
        <taxon>Allomeiothermus</taxon>
    </lineage>
</organism>
<dbReference type="Gene3D" id="3.40.50.300">
    <property type="entry name" value="P-loop containing nucleotide triphosphate hydrolases"/>
    <property type="match status" value="1"/>
</dbReference>
<feature type="domain" description="AAA+ ATPase" evidence="2">
    <location>
        <begin position="123"/>
        <end position="248"/>
    </location>
</feature>
<keyword evidence="4" id="KW-1185">Reference proteome</keyword>
<dbReference type="PANTHER" id="PTHR30486:SF12">
    <property type="entry name" value="TYPE IV PILUS ATPASE PILU"/>
    <property type="match status" value="1"/>
</dbReference>
<dbReference type="HOGENOM" id="CLU_013446_4_0_0"/>
<dbReference type="InterPro" id="IPR027417">
    <property type="entry name" value="P-loop_NTPase"/>
</dbReference>
<evidence type="ECO:0000256" key="1">
    <source>
        <dbReference type="ARBA" id="ARBA00006611"/>
    </source>
</evidence>
<dbReference type="InterPro" id="IPR001482">
    <property type="entry name" value="T2SS/T4SS_dom"/>
</dbReference>
<name>D7BHD5_ALLS1</name>
<dbReference type="OrthoDB" id="9808272at2"/>
<dbReference type="eggNOG" id="COG2805">
    <property type="taxonomic scope" value="Bacteria"/>
</dbReference>
<dbReference type="NCBIfam" id="TIGR01420">
    <property type="entry name" value="pilT_fam"/>
    <property type="match status" value="1"/>
</dbReference>
<dbReference type="RefSeq" id="WP_013156780.1">
    <property type="nucleotide sequence ID" value="NC_014212.1"/>
</dbReference>
<dbReference type="CDD" id="cd01131">
    <property type="entry name" value="PilT"/>
    <property type="match status" value="1"/>
</dbReference>
<dbReference type="AlphaFoldDB" id="D7BHD5"/>
<gene>
    <name evidence="3" type="ordered locus">Mesil_0229</name>
</gene>
<dbReference type="GO" id="GO:0005524">
    <property type="term" value="F:ATP binding"/>
    <property type="evidence" value="ECO:0007669"/>
    <property type="project" value="InterPro"/>
</dbReference>
<evidence type="ECO:0000313" key="3">
    <source>
        <dbReference type="EMBL" id="ADH62173.1"/>
    </source>
</evidence>
<dbReference type="Pfam" id="PF00437">
    <property type="entry name" value="T2SSE"/>
    <property type="match status" value="1"/>
</dbReference>
<dbReference type="Gene3D" id="3.30.450.90">
    <property type="match status" value="1"/>
</dbReference>
<dbReference type="Proteomes" id="UP000001916">
    <property type="component" value="Chromosome"/>
</dbReference>
<evidence type="ECO:0000313" key="4">
    <source>
        <dbReference type="Proteomes" id="UP000001916"/>
    </source>
</evidence>